<dbReference type="Pfam" id="PF01839">
    <property type="entry name" value="FG-GAP"/>
    <property type="match status" value="1"/>
</dbReference>
<evidence type="ECO:0000256" key="4">
    <source>
        <dbReference type="ARBA" id="ARBA00022723"/>
    </source>
</evidence>
<keyword evidence="7" id="KW-0106">Calcium</keyword>
<dbReference type="Proteomes" id="UP000472266">
    <property type="component" value="Unplaced"/>
</dbReference>
<evidence type="ECO:0000256" key="12">
    <source>
        <dbReference type="ARBA" id="ARBA00023157"/>
    </source>
</evidence>
<dbReference type="Gene3D" id="2.130.10.130">
    <property type="entry name" value="Integrin alpha, N-terminal"/>
    <property type="match status" value="1"/>
</dbReference>
<organism evidence="19 20">
    <name type="scientific">Strigops habroptila</name>
    <name type="common">Kakapo</name>
    <dbReference type="NCBI Taxonomy" id="2489341"/>
    <lineage>
        <taxon>Eukaryota</taxon>
        <taxon>Metazoa</taxon>
        <taxon>Chordata</taxon>
        <taxon>Craniata</taxon>
        <taxon>Vertebrata</taxon>
        <taxon>Euteleostomi</taxon>
        <taxon>Archelosauria</taxon>
        <taxon>Archosauria</taxon>
        <taxon>Dinosauria</taxon>
        <taxon>Saurischia</taxon>
        <taxon>Theropoda</taxon>
        <taxon>Coelurosauria</taxon>
        <taxon>Aves</taxon>
        <taxon>Neognathae</taxon>
        <taxon>Neoaves</taxon>
        <taxon>Telluraves</taxon>
        <taxon>Australaves</taxon>
        <taxon>Psittaciformes</taxon>
        <taxon>Psittacidae</taxon>
        <taxon>Strigops</taxon>
    </lineage>
</organism>
<dbReference type="PANTHER" id="PTHR23220:SF84">
    <property type="entry name" value="INTEGRIN ALPHA-L"/>
    <property type="match status" value="1"/>
</dbReference>
<reference evidence="19" key="2">
    <citation type="submission" date="2025-09" db="UniProtKB">
        <authorList>
            <consortium name="Ensembl"/>
        </authorList>
    </citation>
    <scope>IDENTIFICATION</scope>
</reference>
<dbReference type="InterPro" id="IPR048285">
    <property type="entry name" value="Integrin_alpha_Ig-like_2"/>
</dbReference>
<keyword evidence="8 16" id="KW-0130">Cell adhesion</keyword>
<evidence type="ECO:0000313" key="19">
    <source>
        <dbReference type="Ensembl" id="ENSSHBP00005011355.1"/>
    </source>
</evidence>
<name>A0A672UAS0_STRHB</name>
<dbReference type="InParanoid" id="A0A672UAS0"/>
<keyword evidence="4" id="KW-0479">Metal-binding</keyword>
<dbReference type="GO" id="GO:0008305">
    <property type="term" value="C:integrin complex"/>
    <property type="evidence" value="ECO:0007669"/>
    <property type="project" value="InterPro"/>
</dbReference>
<evidence type="ECO:0000256" key="14">
    <source>
        <dbReference type="ARBA" id="ARBA00023180"/>
    </source>
</evidence>
<evidence type="ECO:0000256" key="1">
    <source>
        <dbReference type="ARBA" id="ARBA00004479"/>
    </source>
</evidence>
<dbReference type="InterPro" id="IPR028994">
    <property type="entry name" value="Integrin_alpha_N"/>
</dbReference>
<feature type="compositionally biased region" description="Gly residues" evidence="17">
    <location>
        <begin position="1"/>
        <end position="16"/>
    </location>
</feature>
<evidence type="ECO:0000256" key="16">
    <source>
        <dbReference type="RuleBase" id="RU003762"/>
    </source>
</evidence>
<dbReference type="InterPro" id="IPR002035">
    <property type="entry name" value="VWF_A"/>
</dbReference>
<feature type="repeat" description="FG-GAP" evidence="15">
    <location>
        <begin position="558"/>
        <end position="618"/>
    </location>
</feature>
<comment type="similarity">
    <text evidence="2 16">Belongs to the integrin alpha chain family.</text>
</comment>
<dbReference type="GO" id="GO:0009897">
    <property type="term" value="C:external side of plasma membrane"/>
    <property type="evidence" value="ECO:0007669"/>
    <property type="project" value="TreeGrafter"/>
</dbReference>
<dbReference type="PRINTS" id="PR01185">
    <property type="entry name" value="INTEGRINA"/>
</dbReference>
<keyword evidence="10 16" id="KW-0401">Integrin</keyword>
<dbReference type="SMART" id="SM00191">
    <property type="entry name" value="Int_alpha"/>
    <property type="match status" value="4"/>
</dbReference>
<keyword evidence="20" id="KW-1185">Reference proteome</keyword>
<dbReference type="GO" id="GO:0007229">
    <property type="term" value="P:integrin-mediated signaling pathway"/>
    <property type="evidence" value="ECO:0007669"/>
    <property type="project" value="UniProtKB-KW"/>
</dbReference>
<dbReference type="InterPro" id="IPR036465">
    <property type="entry name" value="vWFA_dom_sf"/>
</dbReference>
<evidence type="ECO:0000256" key="3">
    <source>
        <dbReference type="ARBA" id="ARBA00022692"/>
    </source>
</evidence>
<dbReference type="AlphaFoldDB" id="A0A672UAS0"/>
<dbReference type="Ensembl" id="ENSSHBT00005013678.1">
    <property type="protein sequence ID" value="ENSSHBP00005011355.1"/>
    <property type="gene ID" value="ENSSHBG00005009274.1"/>
</dbReference>
<keyword evidence="6" id="KW-0677">Repeat</keyword>
<protein>
    <recommendedName>
        <fullName evidence="18">VWFA domain-containing protein</fullName>
    </recommendedName>
</protein>
<feature type="region of interest" description="Disordered" evidence="17">
    <location>
        <begin position="67"/>
        <end position="86"/>
    </location>
</feature>
<evidence type="ECO:0000259" key="18">
    <source>
        <dbReference type="PROSITE" id="PS50234"/>
    </source>
</evidence>
<evidence type="ECO:0000256" key="9">
    <source>
        <dbReference type="ARBA" id="ARBA00022989"/>
    </source>
</evidence>
<evidence type="ECO:0000256" key="5">
    <source>
        <dbReference type="ARBA" id="ARBA00022729"/>
    </source>
</evidence>
<keyword evidence="9" id="KW-1133">Transmembrane helix</keyword>
<evidence type="ECO:0000256" key="15">
    <source>
        <dbReference type="PROSITE-ProRule" id="PRU00803"/>
    </source>
</evidence>
<evidence type="ECO:0000256" key="11">
    <source>
        <dbReference type="ARBA" id="ARBA00023136"/>
    </source>
</evidence>
<dbReference type="InterPro" id="IPR013517">
    <property type="entry name" value="FG-GAP"/>
</dbReference>
<dbReference type="PANTHER" id="PTHR23220">
    <property type="entry name" value="INTEGRIN ALPHA"/>
    <property type="match status" value="1"/>
</dbReference>
<keyword evidence="14" id="KW-0325">Glycoprotein</keyword>
<dbReference type="GO" id="GO:0033627">
    <property type="term" value="P:cell adhesion mediated by integrin"/>
    <property type="evidence" value="ECO:0007669"/>
    <property type="project" value="TreeGrafter"/>
</dbReference>
<keyword evidence="3" id="KW-0812">Transmembrane</keyword>
<feature type="domain" description="VWFA" evidence="18">
    <location>
        <begin position="146"/>
        <end position="321"/>
    </location>
</feature>
<sequence>MGWEGVGMGRGGVGRGEMGRGWDGKGMGRGGVGRDGDGKGWGLPFTGNSSRTHMGMALARDGDGTIVSPGHWDQGGDGTEAPPPGPPMPPHHVPPIPPLQACGPGLTRECDRNVLSSGLCLRLDPQLRPRQLLAPGYQGCLQGLVDLVFLFDGSNSMSPEQFGAIRDFMVDVMEKLENTSIHFGAVQFSTEVQPQFTLADYAARPRPRELLRGLRQLGHLTDTFSAIAYVTRRIFTPAGGARAGARRVLIIVTDGDATDEDQGSVREAEQNDIIRYVIGVGNNFNSPDTRLYLSQFASRPSTEFVKVLDSFEKLRGLFHDLQAKIYDIEGTSDHNRFHLELCSSGMSIAVVHGRRVTGAVGADNWAGGLVELEQDTKNETFVGSPTLEENVTDTYLGYAVTGLRVPGRALVAAGAPRHLHVGAIVLFEVLPEAAGSWRVLQTLPGEQVGSYFGATLCALEQGGETVALLVGAPNHFDGRRGGRVQLYRWQEALQVAEELWGAAGHPLGRFGASLSILGDLDGDELPEAAVGAPMEDEERGAVYIFSGRPGGLQSLYSQRLEGQEVAPGLRFFGQALAGGTDLSGDGLRDLAVGTGGHVVVLRSRPVLSISPEVTFDPRQIPPRGVDCSGGPGASVSVRLCGGAPIPFEKNCGADEVCESDLGVRALPGGAALLGVPGAEFGVRLVVGNAGEDAYGAALQVQLPAGLSFRRAQATRVITPHTHTPNPAPHQVMVELMFHIHPNASWGESVGLSAAVSRWDLWGRETGGGYGALWRGDSTVCPPCPIVTTSPTAPWGTTRPLGMSPSASPSILWSPGEPHTFLPHRNCPQPRRGPTDVSAPHRDEASTPYLNFTSHYPQNKTLQHRYRVSPTTTPLCPTFPSRAIVLTHRSAPHSWRPWRLRPMAAPGRC</sequence>
<evidence type="ECO:0000256" key="10">
    <source>
        <dbReference type="ARBA" id="ARBA00023037"/>
    </source>
</evidence>
<dbReference type="SUPFAM" id="SSF69318">
    <property type="entry name" value="Integrin alpha N-terminal domain"/>
    <property type="match status" value="1"/>
</dbReference>
<dbReference type="GeneTree" id="ENSGT00940000161495"/>
<keyword evidence="12" id="KW-1015">Disulfide bond</keyword>
<dbReference type="SMART" id="SM00327">
    <property type="entry name" value="VWA"/>
    <property type="match status" value="1"/>
</dbReference>
<dbReference type="GO" id="GO:0046872">
    <property type="term" value="F:metal ion binding"/>
    <property type="evidence" value="ECO:0007669"/>
    <property type="project" value="UniProtKB-KW"/>
</dbReference>
<dbReference type="PRINTS" id="PR00453">
    <property type="entry name" value="VWFADOMAIN"/>
</dbReference>
<keyword evidence="13 16" id="KW-0675">Receptor</keyword>
<dbReference type="GO" id="GO:0098609">
    <property type="term" value="P:cell-cell adhesion"/>
    <property type="evidence" value="ECO:0007669"/>
    <property type="project" value="TreeGrafter"/>
</dbReference>
<dbReference type="Pfam" id="PF20805">
    <property type="entry name" value="Integrin_A_Ig_2"/>
    <property type="match status" value="1"/>
</dbReference>
<dbReference type="SUPFAM" id="SSF53300">
    <property type="entry name" value="vWA-like"/>
    <property type="match status" value="1"/>
</dbReference>
<evidence type="ECO:0000256" key="13">
    <source>
        <dbReference type="ARBA" id="ARBA00023170"/>
    </source>
</evidence>
<dbReference type="Gene3D" id="2.60.40.1510">
    <property type="entry name" value="ntegrin, alpha v. Chain A, domain 3"/>
    <property type="match status" value="1"/>
</dbReference>
<dbReference type="Gene3D" id="3.40.50.410">
    <property type="entry name" value="von Willebrand factor, type A domain"/>
    <property type="match status" value="1"/>
</dbReference>
<evidence type="ECO:0000256" key="6">
    <source>
        <dbReference type="ARBA" id="ARBA00022737"/>
    </source>
</evidence>
<feature type="repeat" description="FG-GAP" evidence="15">
    <location>
        <begin position="438"/>
        <end position="492"/>
    </location>
</feature>
<dbReference type="SUPFAM" id="SSF69179">
    <property type="entry name" value="Integrin domains"/>
    <property type="match status" value="1"/>
</dbReference>
<keyword evidence="11" id="KW-0472">Membrane</keyword>
<dbReference type="InterPro" id="IPR000413">
    <property type="entry name" value="Integrin_alpha"/>
</dbReference>
<evidence type="ECO:0000256" key="8">
    <source>
        <dbReference type="ARBA" id="ARBA00022889"/>
    </source>
</evidence>
<reference evidence="19" key="1">
    <citation type="submission" date="2025-08" db="UniProtKB">
        <authorList>
            <consortium name="Ensembl"/>
        </authorList>
    </citation>
    <scope>IDENTIFICATION</scope>
</reference>
<feature type="region of interest" description="Disordered" evidence="17">
    <location>
        <begin position="1"/>
        <end position="44"/>
    </location>
</feature>
<evidence type="ECO:0000256" key="2">
    <source>
        <dbReference type="ARBA" id="ARBA00008054"/>
    </source>
</evidence>
<evidence type="ECO:0000256" key="17">
    <source>
        <dbReference type="SAM" id="MobiDB-lite"/>
    </source>
</evidence>
<dbReference type="InterPro" id="IPR032695">
    <property type="entry name" value="Integrin_dom_sf"/>
</dbReference>
<accession>A0A672UAS0</accession>
<dbReference type="InterPro" id="IPR013519">
    <property type="entry name" value="Int_alpha_beta-p"/>
</dbReference>
<evidence type="ECO:0000256" key="7">
    <source>
        <dbReference type="ARBA" id="ARBA00022837"/>
    </source>
</evidence>
<feature type="repeat" description="FG-GAP" evidence="15">
    <location>
        <begin position="494"/>
        <end position="554"/>
    </location>
</feature>
<dbReference type="PROSITE" id="PS51470">
    <property type="entry name" value="FG_GAP"/>
    <property type="match status" value="3"/>
</dbReference>
<dbReference type="Pfam" id="PF00092">
    <property type="entry name" value="VWA"/>
    <property type="match status" value="1"/>
</dbReference>
<comment type="subcellular location">
    <subcellularLocation>
        <location evidence="1 16">Membrane</location>
        <topology evidence="1 16">Single-pass type I membrane protein</topology>
    </subcellularLocation>
</comment>
<keyword evidence="5" id="KW-0732">Signal</keyword>
<dbReference type="PROSITE" id="PS50234">
    <property type="entry name" value="VWFA"/>
    <property type="match status" value="1"/>
</dbReference>
<proteinExistence type="inferred from homology"/>
<dbReference type="GO" id="GO:0005178">
    <property type="term" value="F:integrin binding"/>
    <property type="evidence" value="ECO:0007669"/>
    <property type="project" value="TreeGrafter"/>
</dbReference>
<evidence type="ECO:0000313" key="20">
    <source>
        <dbReference type="Proteomes" id="UP000472266"/>
    </source>
</evidence>
<dbReference type="GO" id="GO:0007160">
    <property type="term" value="P:cell-matrix adhesion"/>
    <property type="evidence" value="ECO:0007669"/>
    <property type="project" value="TreeGrafter"/>
</dbReference>